<dbReference type="AlphaFoldDB" id="A0A803QDJ4"/>
<reference evidence="2" key="1">
    <citation type="submission" date="2018-11" db="EMBL/GenBank/DDBJ databases">
        <authorList>
            <person name="Grassa J C."/>
        </authorList>
    </citation>
    <scope>NUCLEOTIDE SEQUENCE [LARGE SCALE GENOMIC DNA]</scope>
</reference>
<dbReference type="EMBL" id="UZAU01000754">
    <property type="status" value="NOT_ANNOTATED_CDS"/>
    <property type="molecule type" value="Genomic_DNA"/>
</dbReference>
<dbReference type="EnsemblPlants" id="evm.model.09.1157">
    <property type="protein sequence ID" value="cds.evm.model.09.1157"/>
    <property type="gene ID" value="evm.TU.09.1157"/>
</dbReference>
<dbReference type="PANTHER" id="PTHR48475">
    <property type="entry name" value="RIBONUCLEASE H"/>
    <property type="match status" value="1"/>
</dbReference>
<dbReference type="SUPFAM" id="SSF53098">
    <property type="entry name" value="Ribonuclease H-like"/>
    <property type="match status" value="1"/>
</dbReference>
<dbReference type="Gramene" id="evm.model.09.1157">
    <property type="protein sequence ID" value="cds.evm.model.09.1157"/>
    <property type="gene ID" value="evm.TU.09.1157"/>
</dbReference>
<reference evidence="2" key="2">
    <citation type="submission" date="2021-03" db="UniProtKB">
        <authorList>
            <consortium name="EnsemblPlants"/>
        </authorList>
    </citation>
    <scope>IDENTIFICATION</scope>
</reference>
<dbReference type="PANTHER" id="PTHR48475:SF1">
    <property type="entry name" value="RNASE H TYPE-1 DOMAIN-CONTAINING PROTEIN"/>
    <property type="match status" value="1"/>
</dbReference>
<dbReference type="InterPro" id="IPR012337">
    <property type="entry name" value="RNaseH-like_sf"/>
</dbReference>
<feature type="domain" description="RNase H type-1" evidence="1">
    <location>
        <begin position="20"/>
        <end position="118"/>
    </location>
</feature>
<dbReference type="InterPro" id="IPR002156">
    <property type="entry name" value="RNaseH_domain"/>
</dbReference>
<protein>
    <recommendedName>
        <fullName evidence="1">RNase H type-1 domain-containing protein</fullName>
    </recommendedName>
</protein>
<dbReference type="InterPro" id="IPR036397">
    <property type="entry name" value="RNaseH_sf"/>
</dbReference>
<dbReference type="GO" id="GO:0004523">
    <property type="term" value="F:RNA-DNA hybrid ribonuclease activity"/>
    <property type="evidence" value="ECO:0007669"/>
    <property type="project" value="InterPro"/>
</dbReference>
<name>A0A803QDJ4_CANSA</name>
<sequence>MKQRQRLTYHTLFPTWKVYVDGVSNDNGSGVEITMISPEGFRLQATLRFKFPASTNEVEYGALLARLRLAKVVGTHKIEVFNDSQLVINQVFGEYQTCREKMVAYVSAMQDLLQEFKS</sequence>
<proteinExistence type="predicted"/>
<dbReference type="GO" id="GO:0003676">
    <property type="term" value="F:nucleic acid binding"/>
    <property type="evidence" value="ECO:0007669"/>
    <property type="project" value="InterPro"/>
</dbReference>
<organism evidence="2 3">
    <name type="scientific">Cannabis sativa</name>
    <name type="common">Hemp</name>
    <name type="synonym">Marijuana</name>
    <dbReference type="NCBI Taxonomy" id="3483"/>
    <lineage>
        <taxon>Eukaryota</taxon>
        <taxon>Viridiplantae</taxon>
        <taxon>Streptophyta</taxon>
        <taxon>Embryophyta</taxon>
        <taxon>Tracheophyta</taxon>
        <taxon>Spermatophyta</taxon>
        <taxon>Magnoliopsida</taxon>
        <taxon>eudicotyledons</taxon>
        <taxon>Gunneridae</taxon>
        <taxon>Pentapetalae</taxon>
        <taxon>rosids</taxon>
        <taxon>fabids</taxon>
        <taxon>Rosales</taxon>
        <taxon>Cannabaceae</taxon>
        <taxon>Cannabis</taxon>
    </lineage>
</organism>
<dbReference type="Proteomes" id="UP000596661">
    <property type="component" value="Chromosome 9"/>
</dbReference>
<dbReference type="OMA" id="KESMEWQ"/>
<evidence type="ECO:0000313" key="3">
    <source>
        <dbReference type="Proteomes" id="UP000596661"/>
    </source>
</evidence>
<dbReference type="Gene3D" id="3.30.420.10">
    <property type="entry name" value="Ribonuclease H-like superfamily/Ribonuclease H"/>
    <property type="match status" value="1"/>
</dbReference>
<keyword evidence="3" id="KW-1185">Reference proteome</keyword>
<evidence type="ECO:0000313" key="2">
    <source>
        <dbReference type="EnsemblPlants" id="cds.evm.model.09.1157"/>
    </source>
</evidence>
<accession>A0A803QDJ4</accession>
<dbReference type="Pfam" id="PF13456">
    <property type="entry name" value="RVT_3"/>
    <property type="match status" value="1"/>
</dbReference>
<evidence type="ECO:0000259" key="1">
    <source>
        <dbReference type="Pfam" id="PF13456"/>
    </source>
</evidence>